<accession>A0A0F9DYR9</accession>
<gene>
    <name evidence="2" type="ORF">LCGC14_2490170</name>
</gene>
<keyword evidence="1" id="KW-0472">Membrane</keyword>
<evidence type="ECO:0000256" key="1">
    <source>
        <dbReference type="SAM" id="Phobius"/>
    </source>
</evidence>
<name>A0A0F9DYR9_9ZZZZ</name>
<dbReference type="AlphaFoldDB" id="A0A0F9DYR9"/>
<protein>
    <submittedName>
        <fullName evidence="2">Uncharacterized protein</fullName>
    </submittedName>
</protein>
<dbReference type="EMBL" id="LAZR01039451">
    <property type="protein sequence ID" value="KKL16978.1"/>
    <property type="molecule type" value="Genomic_DNA"/>
</dbReference>
<organism evidence="2">
    <name type="scientific">marine sediment metagenome</name>
    <dbReference type="NCBI Taxonomy" id="412755"/>
    <lineage>
        <taxon>unclassified sequences</taxon>
        <taxon>metagenomes</taxon>
        <taxon>ecological metagenomes</taxon>
    </lineage>
</organism>
<keyword evidence="1" id="KW-1133">Transmembrane helix</keyword>
<proteinExistence type="predicted"/>
<evidence type="ECO:0000313" key="2">
    <source>
        <dbReference type="EMBL" id="KKL16978.1"/>
    </source>
</evidence>
<comment type="caution">
    <text evidence="2">The sequence shown here is derived from an EMBL/GenBank/DDBJ whole genome shotgun (WGS) entry which is preliminary data.</text>
</comment>
<feature type="transmembrane region" description="Helical" evidence="1">
    <location>
        <begin position="80"/>
        <end position="98"/>
    </location>
</feature>
<keyword evidence="1" id="KW-0812">Transmembrane</keyword>
<reference evidence="2" key="1">
    <citation type="journal article" date="2015" name="Nature">
        <title>Complex archaea that bridge the gap between prokaryotes and eukaryotes.</title>
        <authorList>
            <person name="Spang A."/>
            <person name="Saw J.H."/>
            <person name="Jorgensen S.L."/>
            <person name="Zaremba-Niedzwiedzka K."/>
            <person name="Martijn J."/>
            <person name="Lind A.E."/>
            <person name="van Eijk R."/>
            <person name="Schleper C."/>
            <person name="Guy L."/>
            <person name="Ettema T.J."/>
        </authorList>
    </citation>
    <scope>NUCLEOTIDE SEQUENCE</scope>
</reference>
<sequence length="105" mass="11260">MKNFEDQPATLAIATAPDWAPDNCRPATVRLIDDEQYLEDLGLRGLASADSAELHQAVRQLKGRLAQAVRLGARRGKLRLVLGALVGLVCGAVAARLAELLQVFA</sequence>